<evidence type="ECO:0000313" key="24">
    <source>
        <dbReference type="Proteomes" id="UP000824120"/>
    </source>
</evidence>
<keyword evidence="7 20" id="KW-0150">Chloroplast</keyword>
<dbReference type="Pfam" id="PF01474">
    <property type="entry name" value="DAHP_synth_2"/>
    <property type="match status" value="1"/>
</dbReference>
<evidence type="ECO:0000259" key="22">
    <source>
        <dbReference type="PROSITE" id="PS50893"/>
    </source>
</evidence>
<dbReference type="Pfam" id="PF00005">
    <property type="entry name" value="ABC_tran"/>
    <property type="match status" value="1"/>
</dbReference>
<evidence type="ECO:0000256" key="15">
    <source>
        <dbReference type="ARBA" id="ARBA00022989"/>
    </source>
</evidence>
<protein>
    <recommendedName>
        <fullName evidence="20">Phospho-2-dehydro-3-deoxyheptonate aldolase</fullName>
        <ecNumber evidence="20">2.5.1.54</ecNumber>
    </recommendedName>
</protein>
<dbReference type="FunFam" id="3.40.50.300:FF:001533">
    <property type="entry name" value="ABC transporter G family member 11"/>
    <property type="match status" value="1"/>
</dbReference>
<dbReference type="GO" id="GO:0016887">
    <property type="term" value="F:ATP hydrolysis activity"/>
    <property type="evidence" value="ECO:0007669"/>
    <property type="project" value="InterPro"/>
</dbReference>
<dbReference type="EMBL" id="JACXVP010000002">
    <property type="protein sequence ID" value="KAG5625429.1"/>
    <property type="molecule type" value="Genomic_DNA"/>
</dbReference>
<dbReference type="InterPro" id="IPR043926">
    <property type="entry name" value="ABCG_dom"/>
</dbReference>
<dbReference type="GO" id="GO:0016020">
    <property type="term" value="C:membrane"/>
    <property type="evidence" value="ECO:0007669"/>
    <property type="project" value="UniProtKB-SubCell"/>
</dbReference>
<sequence length="1192" mass="132877">MEMWQNIRIGKVEDEELNEGVFLTWNDLCVSVSIGSKNIIEGVTGYARPSELLAVMGPSGSGKSTLLDALAGRLDFSTRQSGDILINGHKQKLSYGTSAYVTQDETLIATLTVKEAVYYSAQLQLPDSMSKSEKIQIAEQTIKDMGLQDAMNTRIGGFGNKGISGGEKRRLSICIEILTRPKLLFLDEPTSGLDSAASYYVMRGISRQRGGRTIIASIHQPSAEVFTLFHSLCILSSGRTVYFGPANAAIEFFRTNGFPCPLLQNPSDHFLKTINKDFDEDIEQGLAGRKPTEEVVDFLINSYKSSEEYHKVQNQVAEICQQGGEILEKRSHANFITQSLVLTKRSSVNMFRDLGYYWMRSVSYVILALGLGTIYYNVDLSYRSIEERGLMVAFVVSFMTFMTVGGFPSFVEDMKVFQRENLNGHYGSSAFVIGNTVSSMPYLLLISLVPGSIAYFLTGFQPGFEHFVYFALVLFISMMIVESLMTNVAAIVPNFLMGIVVGAGIQGLMILSGGFFQIPNELPKIIWKYPLYYISFHRYAYQGMFKNEFEGLFFTDNVNVTISGEDVLREKWQVEMGYSKWVDLAILVVILILYRMVFFLIVKTNEKFVHARKTSTSVLSKKSRQIMAKSLPASPLHRLFNSLCIPQSQRKHKKMALAVATAGGNKGGSALPNSCLQAPKSSPLQKPIFFSSFPKITTPSNSIIKPRIKPISAVQSPPSTTAKTAQNLLNSELLLQNPEGKWSLESWKSKPASQLPEYPDKVKLESVLDTLSTYPPIVFAGEARNLEEKLGEAALGNAFLLQGGDCAESFKEFSANNIRDTFRVILQMGVVLMFGGQMPVIKVGRMAGQFAKPRSDPFEEKDGVKLPSYRGDNVNGDTFDEKSRIPDPHRMIRAYTQSVATLNLLRAFATGGYAAMQRVNEWNLDFTDRSEQGDRYRELAHRVDETMGFMTAAGLTVDHPIMTTTDFWTSHECLLLPYEQALTREDSTSGLYYDCSAHMIWVGERTRQLDGAHVEFLRGIANPLGIKVSHKMDPNELVKLIDILNPQNRPGRITVIARMGADNMRVKLPHLIRAVRGAGQIVTWVSDPMHGNTTKAPCGLKTRSFDSIRAEVRAFFDVHDQEGSYPGGVHLEMTGQNVTECVGGSRTITYNDLSSRYHTHCDPRLNASQALELAFIIAERLRKRRLGPKFGF</sequence>
<reference evidence="23 24" key="1">
    <citation type="submission" date="2020-09" db="EMBL/GenBank/DDBJ databases">
        <title>De no assembly of potato wild relative species, Solanum commersonii.</title>
        <authorList>
            <person name="Cho K."/>
        </authorList>
    </citation>
    <scope>NUCLEOTIDE SEQUENCE [LARGE SCALE GENOMIC DNA]</scope>
    <source>
        <strain evidence="23">LZ3.2</strain>
        <tissue evidence="23">Leaf</tissue>
    </source>
</reference>
<keyword evidence="6" id="KW-0813">Transport</keyword>
<dbReference type="InterPro" id="IPR052215">
    <property type="entry name" value="Plant_ABCG"/>
</dbReference>
<keyword evidence="24" id="KW-1185">Reference proteome</keyword>
<keyword evidence="8 20" id="KW-0028">Amino-acid biosynthesis</keyword>
<dbReference type="PANTHER" id="PTHR48042:SF33">
    <property type="entry name" value="ABC TRANSPORTER G FAMILY MEMBER 11-LIKE ISOFORM X1"/>
    <property type="match status" value="1"/>
</dbReference>
<comment type="pathway">
    <text evidence="3 20">Metabolic intermediate biosynthesis; chorismate biosynthesis; chorismate from D-erythrose 4-phosphate and phosphoenolpyruvate: step 1/7.</text>
</comment>
<feature type="transmembrane region" description="Helical" evidence="21">
    <location>
        <begin position="581"/>
        <end position="602"/>
    </location>
</feature>
<keyword evidence="11 21" id="KW-0812">Transmembrane</keyword>
<dbReference type="CDD" id="cd03213">
    <property type="entry name" value="ABCG_EPDR"/>
    <property type="match status" value="1"/>
</dbReference>
<evidence type="ECO:0000256" key="17">
    <source>
        <dbReference type="ARBA" id="ARBA00023141"/>
    </source>
</evidence>
<evidence type="ECO:0000256" key="9">
    <source>
        <dbReference type="ARBA" id="ARBA00022640"/>
    </source>
</evidence>
<keyword evidence="9 20" id="KW-0934">Plastid</keyword>
<dbReference type="InterPro" id="IPR017871">
    <property type="entry name" value="ABC_transporter-like_CS"/>
</dbReference>
<feature type="binding site" evidence="19">
    <location>
        <position position="1162"/>
    </location>
    <ligand>
        <name>Mn(2+)</name>
        <dbReference type="ChEBI" id="CHEBI:29035"/>
    </ligand>
</feature>
<keyword evidence="13" id="KW-0067">ATP-binding</keyword>
<feature type="transmembrane region" description="Helical" evidence="21">
    <location>
        <begin position="442"/>
        <end position="460"/>
    </location>
</feature>
<feature type="transmembrane region" description="Helical" evidence="21">
    <location>
        <begin position="390"/>
        <end position="411"/>
    </location>
</feature>
<evidence type="ECO:0000256" key="18">
    <source>
        <dbReference type="ARBA" id="ARBA00047508"/>
    </source>
</evidence>
<dbReference type="FunFam" id="3.20.20.70:FF:000128">
    <property type="entry name" value="Phospho-2-dehydro-3-deoxyheptonate aldolase"/>
    <property type="match status" value="1"/>
</dbReference>
<feature type="binding site" evidence="19">
    <location>
        <position position="1132"/>
    </location>
    <ligand>
        <name>Mn(2+)</name>
        <dbReference type="ChEBI" id="CHEBI:29035"/>
    </ligand>
</feature>
<dbReference type="NCBIfam" id="TIGR01358">
    <property type="entry name" value="DAHP_synth_II"/>
    <property type="match status" value="1"/>
</dbReference>
<keyword evidence="19" id="KW-0104">Cadmium</keyword>
<accession>A0A9J6ALB3</accession>
<dbReference type="PROSITE" id="PS00211">
    <property type="entry name" value="ABC_TRANSPORTER_1"/>
    <property type="match status" value="1"/>
</dbReference>
<proteinExistence type="inferred from homology"/>
<evidence type="ECO:0000256" key="10">
    <source>
        <dbReference type="ARBA" id="ARBA00022679"/>
    </source>
</evidence>
<comment type="similarity">
    <text evidence="5 20">Belongs to the class-II DAHP synthase family.</text>
</comment>
<keyword evidence="14 20" id="KW-0809">Transit peptide</keyword>
<evidence type="ECO:0000256" key="21">
    <source>
        <dbReference type="SAM" id="Phobius"/>
    </source>
</evidence>
<evidence type="ECO:0000256" key="5">
    <source>
        <dbReference type="ARBA" id="ARBA00008911"/>
    </source>
</evidence>
<dbReference type="EC" id="2.5.1.54" evidence="20"/>
<dbReference type="GO" id="GO:0008652">
    <property type="term" value="P:amino acid biosynthetic process"/>
    <property type="evidence" value="ECO:0007669"/>
    <property type="project" value="UniProtKB-KW"/>
</dbReference>
<keyword evidence="15 21" id="KW-1133">Transmembrane helix</keyword>
<dbReference type="Proteomes" id="UP000824120">
    <property type="component" value="Chromosome 2"/>
</dbReference>
<gene>
    <name evidence="23" type="ORF">H5410_010647</name>
</gene>
<evidence type="ECO:0000256" key="2">
    <source>
        <dbReference type="ARBA" id="ARBA00004229"/>
    </source>
</evidence>
<keyword evidence="17 20" id="KW-0057">Aromatic amino acid biosynthesis</keyword>
<dbReference type="GO" id="GO:0005524">
    <property type="term" value="F:ATP binding"/>
    <property type="evidence" value="ECO:0007669"/>
    <property type="project" value="UniProtKB-KW"/>
</dbReference>
<feature type="binding site" evidence="19">
    <location>
        <begin position="1004"/>
        <end position="1005"/>
    </location>
    <ligand>
        <name>phosphoenolpyruvate</name>
        <dbReference type="ChEBI" id="CHEBI:58702"/>
    </ligand>
</feature>
<evidence type="ECO:0000256" key="7">
    <source>
        <dbReference type="ARBA" id="ARBA00022528"/>
    </source>
</evidence>
<evidence type="ECO:0000256" key="14">
    <source>
        <dbReference type="ARBA" id="ARBA00022946"/>
    </source>
</evidence>
<organism evidence="23 24">
    <name type="scientific">Solanum commersonii</name>
    <name type="common">Commerson's wild potato</name>
    <name type="synonym">Commerson's nightshade</name>
    <dbReference type="NCBI Taxonomy" id="4109"/>
    <lineage>
        <taxon>Eukaryota</taxon>
        <taxon>Viridiplantae</taxon>
        <taxon>Streptophyta</taxon>
        <taxon>Embryophyta</taxon>
        <taxon>Tracheophyta</taxon>
        <taxon>Spermatophyta</taxon>
        <taxon>Magnoliopsida</taxon>
        <taxon>eudicotyledons</taxon>
        <taxon>Gunneridae</taxon>
        <taxon>Pentapetalae</taxon>
        <taxon>asterids</taxon>
        <taxon>lamiids</taxon>
        <taxon>Solanales</taxon>
        <taxon>Solanaceae</taxon>
        <taxon>Solanoideae</taxon>
        <taxon>Solaneae</taxon>
        <taxon>Solanum</taxon>
    </lineage>
</organism>
<feature type="binding site" evidence="19">
    <location>
        <position position="1090"/>
    </location>
    <ligand>
        <name>Mn(2+)</name>
        <dbReference type="ChEBI" id="CHEBI:29035"/>
    </ligand>
</feature>
<dbReference type="PROSITE" id="PS50893">
    <property type="entry name" value="ABC_TRANSPORTER_2"/>
    <property type="match status" value="1"/>
</dbReference>
<feature type="binding site" evidence="19">
    <location>
        <position position="1027"/>
    </location>
    <ligand>
        <name>phosphoenolpyruvate</name>
        <dbReference type="ChEBI" id="CHEBI:58702"/>
    </ligand>
</feature>
<dbReference type="SUPFAM" id="SSF51569">
    <property type="entry name" value="Aldolase"/>
    <property type="match status" value="1"/>
</dbReference>
<feature type="binding site" evidence="19">
    <location>
        <position position="1058"/>
    </location>
    <ligand>
        <name>phosphoenolpyruvate</name>
        <dbReference type="ChEBI" id="CHEBI:58702"/>
    </ligand>
</feature>
<evidence type="ECO:0000256" key="19">
    <source>
        <dbReference type="PIRSR" id="PIRSR602480-1"/>
    </source>
</evidence>
<comment type="cofactor">
    <cofactor evidence="19">
        <name>Mn(2+)</name>
        <dbReference type="ChEBI" id="CHEBI:29035"/>
    </cofactor>
    <cofactor evidence="19">
        <name>Co(2+)</name>
        <dbReference type="ChEBI" id="CHEBI:48828"/>
    </cofactor>
    <cofactor evidence="19">
        <name>Cd(2+)</name>
        <dbReference type="ChEBI" id="CHEBI:48775"/>
    </cofactor>
    <text evidence="19">Binds 1 divalent cation per subunit. The enzyme is active with manganese, cobalt or cadmium ions.</text>
</comment>
<feature type="domain" description="ABC transporter" evidence="22">
    <location>
        <begin position="23"/>
        <end position="262"/>
    </location>
</feature>
<feature type="transmembrane region" description="Helical" evidence="21">
    <location>
        <begin position="357"/>
        <end position="378"/>
    </location>
</feature>
<evidence type="ECO:0000256" key="12">
    <source>
        <dbReference type="ARBA" id="ARBA00022741"/>
    </source>
</evidence>
<dbReference type="Gene3D" id="3.20.20.70">
    <property type="entry name" value="Aldolase class I"/>
    <property type="match status" value="1"/>
</dbReference>
<comment type="similarity">
    <text evidence="4">Belongs to the ABC transporter superfamily. ABCG family. Eye pigment precursor importer (TC 3.A.1.204) subfamily.</text>
</comment>
<comment type="caution">
    <text evidence="23">The sequence shown here is derived from an EMBL/GenBank/DDBJ whole genome shotgun (WGS) entry which is preliminary data.</text>
</comment>
<dbReference type="OrthoDB" id="66620at2759"/>
<feature type="transmembrane region" description="Helical" evidence="21">
    <location>
        <begin position="467"/>
        <end position="489"/>
    </location>
</feature>
<evidence type="ECO:0000256" key="4">
    <source>
        <dbReference type="ARBA" id="ARBA00005814"/>
    </source>
</evidence>
<keyword evidence="10 20" id="KW-0808">Transferase</keyword>
<keyword evidence="19" id="KW-0170">Cobalt</keyword>
<keyword evidence="19" id="KW-0464">Manganese</keyword>
<dbReference type="GO" id="GO:0140359">
    <property type="term" value="F:ABC-type transporter activity"/>
    <property type="evidence" value="ECO:0007669"/>
    <property type="project" value="InterPro"/>
</dbReference>
<dbReference type="InterPro" id="IPR003593">
    <property type="entry name" value="AAA+_ATPase"/>
</dbReference>
<dbReference type="InterPro" id="IPR002480">
    <property type="entry name" value="DAHP_synth_2"/>
</dbReference>
<dbReference type="InterPro" id="IPR003439">
    <property type="entry name" value="ABC_transporter-like_ATP-bd"/>
</dbReference>
<dbReference type="GO" id="GO:0009073">
    <property type="term" value="P:aromatic amino acid family biosynthetic process"/>
    <property type="evidence" value="ECO:0007669"/>
    <property type="project" value="UniProtKB-KW"/>
</dbReference>
<evidence type="ECO:0000256" key="20">
    <source>
        <dbReference type="RuleBase" id="RU363071"/>
    </source>
</evidence>
<evidence type="ECO:0000256" key="6">
    <source>
        <dbReference type="ARBA" id="ARBA00022448"/>
    </source>
</evidence>
<feature type="transmembrane region" description="Helical" evidence="21">
    <location>
        <begin position="495"/>
        <end position="518"/>
    </location>
</feature>
<dbReference type="SMART" id="SM00382">
    <property type="entry name" value="AAA"/>
    <property type="match status" value="1"/>
</dbReference>
<name>A0A9J6ALB3_SOLCO</name>
<keyword evidence="12" id="KW-0547">Nucleotide-binding</keyword>
<evidence type="ECO:0000256" key="16">
    <source>
        <dbReference type="ARBA" id="ARBA00023136"/>
    </source>
</evidence>
<dbReference type="GO" id="GO:0009507">
    <property type="term" value="C:chloroplast"/>
    <property type="evidence" value="ECO:0007669"/>
    <property type="project" value="UniProtKB-SubCell"/>
</dbReference>
<evidence type="ECO:0000256" key="3">
    <source>
        <dbReference type="ARBA" id="ARBA00004688"/>
    </source>
</evidence>
<evidence type="ECO:0000256" key="1">
    <source>
        <dbReference type="ARBA" id="ARBA00004141"/>
    </source>
</evidence>
<dbReference type="SUPFAM" id="SSF52540">
    <property type="entry name" value="P-loop containing nucleoside triphosphate hydrolases"/>
    <property type="match status" value="1"/>
</dbReference>
<comment type="catalytic activity">
    <reaction evidence="18 20">
        <text>D-erythrose 4-phosphate + phosphoenolpyruvate + H2O = 7-phospho-2-dehydro-3-deoxy-D-arabino-heptonate + phosphate</text>
        <dbReference type="Rhea" id="RHEA:14717"/>
        <dbReference type="ChEBI" id="CHEBI:15377"/>
        <dbReference type="ChEBI" id="CHEBI:16897"/>
        <dbReference type="ChEBI" id="CHEBI:43474"/>
        <dbReference type="ChEBI" id="CHEBI:58394"/>
        <dbReference type="ChEBI" id="CHEBI:58702"/>
        <dbReference type="EC" id="2.5.1.54"/>
    </reaction>
</comment>
<feature type="binding site" evidence="19">
    <location>
        <position position="845"/>
    </location>
    <ligand>
        <name>phosphoenolpyruvate</name>
        <dbReference type="ChEBI" id="CHEBI:58702"/>
    </ligand>
</feature>
<evidence type="ECO:0000313" key="23">
    <source>
        <dbReference type="EMBL" id="KAG5625429.1"/>
    </source>
</evidence>
<dbReference type="Pfam" id="PF01061">
    <property type="entry name" value="ABC2_membrane"/>
    <property type="match status" value="1"/>
</dbReference>
<evidence type="ECO:0000256" key="11">
    <source>
        <dbReference type="ARBA" id="ARBA00022692"/>
    </source>
</evidence>
<dbReference type="InterPro" id="IPR013525">
    <property type="entry name" value="ABC2_TM"/>
</dbReference>
<feature type="binding site" evidence="19">
    <location>
        <position position="806"/>
    </location>
    <ligand>
        <name>Mn(2+)</name>
        <dbReference type="ChEBI" id="CHEBI:29035"/>
    </ligand>
</feature>
<dbReference type="InterPro" id="IPR027417">
    <property type="entry name" value="P-loop_NTPase"/>
</dbReference>
<dbReference type="GO" id="GO:0003849">
    <property type="term" value="F:3-deoxy-7-phosphoheptulonate synthase activity"/>
    <property type="evidence" value="ECO:0007669"/>
    <property type="project" value="UniProtKB-EC"/>
</dbReference>
<comment type="subcellular location">
    <subcellularLocation>
        <location evidence="1">Membrane</location>
        <topology evidence="1">Multi-pass membrane protein</topology>
    </subcellularLocation>
    <subcellularLocation>
        <location evidence="2 20">Plastid</location>
        <location evidence="2 20">Chloroplast</location>
    </subcellularLocation>
</comment>
<dbReference type="Pfam" id="PF19055">
    <property type="entry name" value="ABC2_membrane_7"/>
    <property type="match status" value="1"/>
</dbReference>
<evidence type="ECO:0000256" key="8">
    <source>
        <dbReference type="ARBA" id="ARBA00022605"/>
    </source>
</evidence>
<dbReference type="Gene3D" id="3.40.50.300">
    <property type="entry name" value="P-loop containing nucleotide triphosphate hydrolases"/>
    <property type="match status" value="1"/>
</dbReference>
<dbReference type="InterPro" id="IPR013785">
    <property type="entry name" value="Aldolase_TIM"/>
</dbReference>
<dbReference type="PANTHER" id="PTHR48042">
    <property type="entry name" value="ABC TRANSPORTER G FAMILY MEMBER 11"/>
    <property type="match status" value="1"/>
</dbReference>
<dbReference type="AlphaFoldDB" id="A0A9J6ALB3"/>
<evidence type="ECO:0000256" key="13">
    <source>
        <dbReference type="ARBA" id="ARBA00022840"/>
    </source>
</evidence>
<keyword evidence="16 21" id="KW-0472">Membrane</keyword>